<sequence length="166" mass="18313">MTHSFTALAIALMLSTLSSSVYASARSYDGWTSTYSRSNPLRACPKHCELITTSSQVYGVPSSLILAIIKQESNFNANAQSHKGAKGLMQLMDMNSTGIDPFNPKENIERGTALLSRLLGQYDSIELALAAYNAGEGNVRKYGGIPPFKETRNYIKKVMHYYQGYQ</sequence>
<comment type="caution">
    <text evidence="5">The sequence shown here is derived from an EMBL/GenBank/DDBJ whole genome shotgun (WGS) entry which is preliminary data.</text>
</comment>
<accession>A0A2S7X155</accession>
<gene>
    <name evidence="5" type="ORF">BTO23_20650</name>
    <name evidence="4" type="ORF">GCM10007855_36870</name>
</gene>
<protein>
    <submittedName>
        <fullName evidence="5">Murein transglycosylase</fullName>
    </submittedName>
</protein>
<dbReference type="InterPro" id="IPR023346">
    <property type="entry name" value="Lysozyme-like_dom_sf"/>
</dbReference>
<proteinExistence type="inferred from homology"/>
<dbReference type="OrthoDB" id="92254at2"/>
<dbReference type="Pfam" id="PF01464">
    <property type="entry name" value="SLT"/>
    <property type="match status" value="1"/>
</dbReference>
<evidence type="ECO:0000256" key="2">
    <source>
        <dbReference type="SAM" id="SignalP"/>
    </source>
</evidence>
<organism evidence="5 6">
    <name type="scientific">Aliivibrio sifiae</name>
    <dbReference type="NCBI Taxonomy" id="566293"/>
    <lineage>
        <taxon>Bacteria</taxon>
        <taxon>Pseudomonadati</taxon>
        <taxon>Pseudomonadota</taxon>
        <taxon>Gammaproteobacteria</taxon>
        <taxon>Vibrionales</taxon>
        <taxon>Vibrionaceae</taxon>
        <taxon>Aliivibrio</taxon>
    </lineage>
</organism>
<feature type="signal peptide" evidence="2">
    <location>
        <begin position="1"/>
        <end position="23"/>
    </location>
</feature>
<dbReference type="EMBL" id="MSCP01000005">
    <property type="protein sequence ID" value="PQJ83553.1"/>
    <property type="molecule type" value="Genomic_DNA"/>
</dbReference>
<dbReference type="Gene3D" id="1.10.530.10">
    <property type="match status" value="1"/>
</dbReference>
<evidence type="ECO:0000256" key="1">
    <source>
        <dbReference type="ARBA" id="ARBA00007734"/>
    </source>
</evidence>
<dbReference type="PANTHER" id="PTHR37423">
    <property type="entry name" value="SOLUBLE LYTIC MUREIN TRANSGLYCOSYLASE-RELATED"/>
    <property type="match status" value="1"/>
</dbReference>
<dbReference type="RefSeq" id="WP_105064477.1">
    <property type="nucleotide sequence ID" value="NZ_BSOU01000014.1"/>
</dbReference>
<dbReference type="AlphaFoldDB" id="A0A2S7X155"/>
<evidence type="ECO:0000313" key="5">
    <source>
        <dbReference type="EMBL" id="PQJ83553.1"/>
    </source>
</evidence>
<reference evidence="4" key="4">
    <citation type="submission" date="2023-01" db="EMBL/GenBank/DDBJ databases">
        <title>Draft genome sequence of Aliivibrio sifiae strain NBRC 105001.</title>
        <authorList>
            <person name="Sun Q."/>
            <person name="Mori K."/>
        </authorList>
    </citation>
    <scope>NUCLEOTIDE SEQUENCE</scope>
    <source>
        <strain evidence="4">NBRC 105001</strain>
    </source>
</reference>
<evidence type="ECO:0000313" key="4">
    <source>
        <dbReference type="EMBL" id="GLR76812.1"/>
    </source>
</evidence>
<reference evidence="5 6" key="2">
    <citation type="submission" date="2016-12" db="EMBL/GenBank/DDBJ databases">
        <title>Diversity of luminous bacteria.</title>
        <authorList>
            <person name="Yoshizawa S."/>
            <person name="Kogure K."/>
        </authorList>
    </citation>
    <scope>NUCLEOTIDE SEQUENCE [LARGE SCALE GENOMIC DNA]</scope>
    <source>
        <strain evidence="5 6">NBRC 105001</strain>
    </source>
</reference>
<feature type="chain" id="PRO_5015773215" evidence="2">
    <location>
        <begin position="24"/>
        <end position="166"/>
    </location>
</feature>
<comment type="similarity">
    <text evidence="1">Belongs to the transglycosylase Slt family.</text>
</comment>
<dbReference type="Proteomes" id="UP000239273">
    <property type="component" value="Unassembled WGS sequence"/>
</dbReference>
<reference evidence="4" key="1">
    <citation type="journal article" date="2014" name="Int. J. Syst. Evol. Microbiol.">
        <title>Complete genome of a new Firmicutes species belonging to the dominant human colonic microbiota ('Ruminococcus bicirculans') reveals two chromosomes and a selective capacity to utilize plant glucans.</title>
        <authorList>
            <consortium name="NISC Comparative Sequencing Program"/>
            <person name="Wegmann U."/>
            <person name="Louis P."/>
            <person name="Goesmann A."/>
            <person name="Henrissat B."/>
            <person name="Duncan S.H."/>
            <person name="Flint H.J."/>
        </authorList>
    </citation>
    <scope>NUCLEOTIDE SEQUENCE</scope>
    <source>
        <strain evidence="4">NBRC 105001</strain>
    </source>
</reference>
<dbReference type="CDD" id="cd16896">
    <property type="entry name" value="LT_Slt70-like"/>
    <property type="match status" value="1"/>
</dbReference>
<dbReference type="InterPro" id="IPR008258">
    <property type="entry name" value="Transglycosylase_SLT_dom_1"/>
</dbReference>
<evidence type="ECO:0000313" key="7">
    <source>
        <dbReference type="Proteomes" id="UP001156660"/>
    </source>
</evidence>
<name>A0A2S7X155_9GAMM</name>
<dbReference type="Proteomes" id="UP001156660">
    <property type="component" value="Unassembled WGS sequence"/>
</dbReference>
<evidence type="ECO:0000259" key="3">
    <source>
        <dbReference type="Pfam" id="PF01464"/>
    </source>
</evidence>
<keyword evidence="2" id="KW-0732">Signal</keyword>
<keyword evidence="7" id="KW-1185">Reference proteome</keyword>
<dbReference type="EMBL" id="BSOU01000014">
    <property type="protein sequence ID" value="GLR76812.1"/>
    <property type="molecule type" value="Genomic_DNA"/>
</dbReference>
<dbReference type="SUPFAM" id="SSF53955">
    <property type="entry name" value="Lysozyme-like"/>
    <property type="match status" value="1"/>
</dbReference>
<feature type="domain" description="Transglycosylase SLT" evidence="3">
    <location>
        <begin position="50"/>
        <end position="154"/>
    </location>
</feature>
<reference evidence="7" key="3">
    <citation type="journal article" date="2019" name="Int. J. Syst. Evol. Microbiol.">
        <title>The Global Catalogue of Microorganisms (GCM) 10K type strain sequencing project: providing services to taxonomists for standard genome sequencing and annotation.</title>
        <authorList>
            <consortium name="The Broad Institute Genomics Platform"/>
            <consortium name="The Broad Institute Genome Sequencing Center for Infectious Disease"/>
            <person name="Wu L."/>
            <person name="Ma J."/>
        </authorList>
    </citation>
    <scope>NUCLEOTIDE SEQUENCE [LARGE SCALE GENOMIC DNA]</scope>
    <source>
        <strain evidence="7">NBRC 105001</strain>
    </source>
</reference>
<dbReference type="PANTHER" id="PTHR37423:SF2">
    <property type="entry name" value="MEMBRANE-BOUND LYTIC MUREIN TRANSGLYCOSYLASE C"/>
    <property type="match status" value="1"/>
</dbReference>
<evidence type="ECO:0000313" key="6">
    <source>
        <dbReference type="Proteomes" id="UP000239273"/>
    </source>
</evidence>